<dbReference type="Gene3D" id="3.50.20.20">
    <property type="entry name" value="Janus/Ocnus"/>
    <property type="match status" value="1"/>
</dbReference>
<dbReference type="Pfam" id="PF05005">
    <property type="entry name" value="Ocnus"/>
    <property type="match status" value="1"/>
</dbReference>
<proteinExistence type="inferred from homology"/>
<reference evidence="5" key="1">
    <citation type="submission" date="2025-08" db="UniProtKB">
        <authorList>
            <consortium name="RefSeq"/>
        </authorList>
    </citation>
    <scope>IDENTIFICATION</scope>
    <source>
        <tissue evidence="5">Whole body</tissue>
    </source>
</reference>
<evidence type="ECO:0000313" key="4">
    <source>
        <dbReference type="Proteomes" id="UP000694846"/>
    </source>
</evidence>
<name>A0A8B8FI09_9HEMI</name>
<dbReference type="SUPFAM" id="SSF143724">
    <property type="entry name" value="PHP14-like"/>
    <property type="match status" value="1"/>
</dbReference>
<keyword evidence="4" id="KW-1185">Reference proteome</keyword>
<dbReference type="AlphaFoldDB" id="A0A8B8FI09"/>
<feature type="binding site" evidence="3">
    <location>
        <position position="42"/>
    </location>
    <ligand>
        <name>substrate</name>
    </ligand>
</feature>
<evidence type="ECO:0000256" key="2">
    <source>
        <dbReference type="PIRSR" id="PIRSR607702-1"/>
    </source>
</evidence>
<evidence type="ECO:0000313" key="5">
    <source>
        <dbReference type="RefSeq" id="XP_025410539.1"/>
    </source>
</evidence>
<evidence type="ECO:0000256" key="1">
    <source>
        <dbReference type="ARBA" id="ARBA00010971"/>
    </source>
</evidence>
<dbReference type="OrthoDB" id="10249612at2759"/>
<dbReference type="InterPro" id="IPR007702">
    <property type="entry name" value="Janus"/>
</dbReference>
<sequence length="113" mass="13187">MFFLKKLPTFSTIQPAKSIRTMSSSVLQKIPNVGIDNRGRYKYILIKVVDQNDSSNQFKYVVRGGRAFEYHGKSQSLEFICNSSKNIFYKIIDNVVMYKQLNTIIVFKFNIFK</sequence>
<dbReference type="InterPro" id="IPR038596">
    <property type="entry name" value="Janus_sf"/>
</dbReference>
<dbReference type="GeneID" id="112683638"/>
<evidence type="ECO:0000256" key="3">
    <source>
        <dbReference type="PIRSR" id="PIRSR607702-2"/>
    </source>
</evidence>
<gene>
    <name evidence="5" type="primary">LOC112683638</name>
</gene>
<dbReference type="RefSeq" id="XP_025410539.1">
    <property type="nucleotide sequence ID" value="XM_025554754.1"/>
</dbReference>
<feature type="active site" description="Proton acceptor" evidence="2">
    <location>
        <position position="71"/>
    </location>
</feature>
<accession>A0A8B8FI09</accession>
<dbReference type="Proteomes" id="UP000694846">
    <property type="component" value="Unplaced"/>
</dbReference>
<comment type="similarity">
    <text evidence="1">Belongs to the janus family.</text>
</comment>
<organism evidence="4 5">
    <name type="scientific">Sipha flava</name>
    <name type="common">yellow sugarcane aphid</name>
    <dbReference type="NCBI Taxonomy" id="143950"/>
    <lineage>
        <taxon>Eukaryota</taxon>
        <taxon>Metazoa</taxon>
        <taxon>Ecdysozoa</taxon>
        <taxon>Arthropoda</taxon>
        <taxon>Hexapoda</taxon>
        <taxon>Insecta</taxon>
        <taxon>Pterygota</taxon>
        <taxon>Neoptera</taxon>
        <taxon>Paraneoptera</taxon>
        <taxon>Hemiptera</taxon>
        <taxon>Sternorrhyncha</taxon>
        <taxon>Aphidomorpha</taxon>
        <taxon>Aphidoidea</taxon>
        <taxon>Aphididae</taxon>
        <taxon>Sipha</taxon>
    </lineage>
</organism>
<protein>
    <submittedName>
        <fullName evidence="5">Uncharacterized protein LOC112683638 isoform X2</fullName>
    </submittedName>
</protein>